<dbReference type="Proteomes" id="UP001152622">
    <property type="component" value="Chromosome 18"/>
</dbReference>
<dbReference type="AlphaFoldDB" id="A0A9Q1EGF2"/>
<sequence length="127" mass="14017">MPLMPQISICHHSAASQASHTKHTERSGSVETRGRFRISVSSCFGREQVKGSFSLKDPQLIEQSAFSSNPWPLWPLGPPLLTVIPAPRSPLCTPTVNETVSESLWRGNDAERPAEWIHAIEYGGEKP</sequence>
<protein>
    <submittedName>
        <fullName evidence="1">Uncharacterized protein</fullName>
    </submittedName>
</protein>
<proteinExistence type="predicted"/>
<reference evidence="1" key="1">
    <citation type="journal article" date="2023" name="Science">
        <title>Genome structures resolve the early diversification of teleost fishes.</title>
        <authorList>
            <person name="Parey E."/>
            <person name="Louis A."/>
            <person name="Montfort J."/>
            <person name="Bouchez O."/>
            <person name="Roques C."/>
            <person name="Iampietro C."/>
            <person name="Lluch J."/>
            <person name="Castinel A."/>
            <person name="Donnadieu C."/>
            <person name="Desvignes T."/>
            <person name="Floi Bucao C."/>
            <person name="Jouanno E."/>
            <person name="Wen M."/>
            <person name="Mejri S."/>
            <person name="Dirks R."/>
            <person name="Jansen H."/>
            <person name="Henkel C."/>
            <person name="Chen W.J."/>
            <person name="Zahm M."/>
            <person name="Cabau C."/>
            <person name="Klopp C."/>
            <person name="Thompson A.W."/>
            <person name="Robinson-Rechavi M."/>
            <person name="Braasch I."/>
            <person name="Lecointre G."/>
            <person name="Bobe J."/>
            <person name="Postlethwait J.H."/>
            <person name="Berthelot C."/>
            <person name="Roest Crollius H."/>
            <person name="Guiguen Y."/>
        </authorList>
    </citation>
    <scope>NUCLEOTIDE SEQUENCE</scope>
    <source>
        <strain evidence="1">WJC10195</strain>
    </source>
</reference>
<name>A0A9Q1EGF2_SYNKA</name>
<evidence type="ECO:0000313" key="1">
    <source>
        <dbReference type="EMBL" id="KAJ8338320.1"/>
    </source>
</evidence>
<organism evidence="1 2">
    <name type="scientific">Synaphobranchus kaupii</name>
    <name type="common">Kaup's arrowtooth eel</name>
    <dbReference type="NCBI Taxonomy" id="118154"/>
    <lineage>
        <taxon>Eukaryota</taxon>
        <taxon>Metazoa</taxon>
        <taxon>Chordata</taxon>
        <taxon>Craniata</taxon>
        <taxon>Vertebrata</taxon>
        <taxon>Euteleostomi</taxon>
        <taxon>Actinopterygii</taxon>
        <taxon>Neopterygii</taxon>
        <taxon>Teleostei</taxon>
        <taxon>Anguilliformes</taxon>
        <taxon>Synaphobranchidae</taxon>
        <taxon>Synaphobranchus</taxon>
    </lineage>
</organism>
<comment type="caution">
    <text evidence="1">The sequence shown here is derived from an EMBL/GenBank/DDBJ whole genome shotgun (WGS) entry which is preliminary data.</text>
</comment>
<accession>A0A9Q1EGF2</accession>
<dbReference type="EMBL" id="JAINUF010000018">
    <property type="protein sequence ID" value="KAJ8338320.1"/>
    <property type="molecule type" value="Genomic_DNA"/>
</dbReference>
<evidence type="ECO:0000313" key="2">
    <source>
        <dbReference type="Proteomes" id="UP001152622"/>
    </source>
</evidence>
<keyword evidence="2" id="KW-1185">Reference proteome</keyword>
<gene>
    <name evidence="1" type="ORF">SKAU_G00372860</name>
</gene>